<gene>
    <name evidence="1" type="ORF">KK1_040243</name>
</gene>
<organism evidence="1 2">
    <name type="scientific">Cajanus cajan</name>
    <name type="common">Pigeon pea</name>
    <name type="synonym">Cajanus indicus</name>
    <dbReference type="NCBI Taxonomy" id="3821"/>
    <lineage>
        <taxon>Eukaryota</taxon>
        <taxon>Viridiplantae</taxon>
        <taxon>Streptophyta</taxon>
        <taxon>Embryophyta</taxon>
        <taxon>Tracheophyta</taxon>
        <taxon>Spermatophyta</taxon>
        <taxon>Magnoliopsida</taxon>
        <taxon>eudicotyledons</taxon>
        <taxon>Gunneridae</taxon>
        <taxon>Pentapetalae</taxon>
        <taxon>rosids</taxon>
        <taxon>fabids</taxon>
        <taxon>Fabales</taxon>
        <taxon>Fabaceae</taxon>
        <taxon>Papilionoideae</taxon>
        <taxon>50 kb inversion clade</taxon>
        <taxon>NPAAA clade</taxon>
        <taxon>indigoferoid/millettioid clade</taxon>
        <taxon>Phaseoleae</taxon>
        <taxon>Cajanus</taxon>
    </lineage>
</organism>
<evidence type="ECO:0000313" key="2">
    <source>
        <dbReference type="Proteomes" id="UP000075243"/>
    </source>
</evidence>
<proteinExistence type="predicted"/>
<sequence length="84" mass="9448">MAINGLKGKKEFSSLYVVRLGFCYKWCNCIRECLVTTRVSVLVNESPSTEFSSQKGIRQGDPLAPILFLVVVEDLSNMMRVAME</sequence>
<dbReference type="AlphaFoldDB" id="A0A151R7M7"/>
<evidence type="ECO:0000313" key="1">
    <source>
        <dbReference type="EMBL" id="KYP38506.1"/>
    </source>
</evidence>
<dbReference type="Gramene" id="C.cajan_37238.t">
    <property type="protein sequence ID" value="C.cajan_37238.t"/>
    <property type="gene ID" value="C.cajan_37238"/>
</dbReference>
<name>A0A151R7M7_CAJCA</name>
<keyword evidence="2" id="KW-1185">Reference proteome</keyword>
<protein>
    <submittedName>
        <fullName evidence="1">Uncharacterized protein</fullName>
    </submittedName>
</protein>
<dbReference type="Proteomes" id="UP000075243">
    <property type="component" value="Unassembled WGS sequence"/>
</dbReference>
<accession>A0A151R7M7</accession>
<dbReference type="EMBL" id="KQ483995">
    <property type="protein sequence ID" value="KYP38506.1"/>
    <property type="molecule type" value="Genomic_DNA"/>
</dbReference>
<reference evidence="1" key="1">
    <citation type="journal article" date="2012" name="Nat. Biotechnol.">
        <title>Draft genome sequence of pigeonpea (Cajanus cajan), an orphan legume crop of resource-poor farmers.</title>
        <authorList>
            <person name="Varshney R.K."/>
            <person name="Chen W."/>
            <person name="Li Y."/>
            <person name="Bharti A.K."/>
            <person name="Saxena R.K."/>
            <person name="Schlueter J.A."/>
            <person name="Donoghue M.T."/>
            <person name="Azam S."/>
            <person name="Fan G."/>
            <person name="Whaley A.M."/>
            <person name="Farmer A.D."/>
            <person name="Sheridan J."/>
            <person name="Iwata A."/>
            <person name="Tuteja R."/>
            <person name="Penmetsa R.V."/>
            <person name="Wu W."/>
            <person name="Upadhyaya H.D."/>
            <person name="Yang S.P."/>
            <person name="Shah T."/>
            <person name="Saxena K.B."/>
            <person name="Michael T."/>
            <person name="McCombie W.R."/>
            <person name="Yang B."/>
            <person name="Zhang G."/>
            <person name="Yang H."/>
            <person name="Wang J."/>
            <person name="Spillane C."/>
            <person name="Cook D.R."/>
            <person name="May G.D."/>
            <person name="Xu X."/>
            <person name="Jackson S.A."/>
        </authorList>
    </citation>
    <scope>NUCLEOTIDE SEQUENCE [LARGE SCALE GENOMIC DNA]</scope>
</reference>